<name>A0ABD0LCG0_9CAEN</name>
<evidence type="ECO:0000313" key="2">
    <source>
        <dbReference type="Proteomes" id="UP001519460"/>
    </source>
</evidence>
<evidence type="ECO:0000313" key="1">
    <source>
        <dbReference type="EMBL" id="KAK7497075.1"/>
    </source>
</evidence>
<dbReference type="Proteomes" id="UP001519460">
    <property type="component" value="Unassembled WGS sequence"/>
</dbReference>
<dbReference type="AlphaFoldDB" id="A0ABD0LCG0"/>
<organism evidence="1 2">
    <name type="scientific">Batillaria attramentaria</name>
    <dbReference type="NCBI Taxonomy" id="370345"/>
    <lineage>
        <taxon>Eukaryota</taxon>
        <taxon>Metazoa</taxon>
        <taxon>Spiralia</taxon>
        <taxon>Lophotrochozoa</taxon>
        <taxon>Mollusca</taxon>
        <taxon>Gastropoda</taxon>
        <taxon>Caenogastropoda</taxon>
        <taxon>Sorbeoconcha</taxon>
        <taxon>Cerithioidea</taxon>
        <taxon>Batillariidae</taxon>
        <taxon>Batillaria</taxon>
    </lineage>
</organism>
<reference evidence="1 2" key="1">
    <citation type="journal article" date="2023" name="Sci. Data">
        <title>Genome assembly of the Korean intertidal mud-creeper Batillaria attramentaria.</title>
        <authorList>
            <person name="Patra A.K."/>
            <person name="Ho P.T."/>
            <person name="Jun S."/>
            <person name="Lee S.J."/>
            <person name="Kim Y."/>
            <person name="Won Y.J."/>
        </authorList>
    </citation>
    <scope>NUCLEOTIDE SEQUENCE [LARGE SCALE GENOMIC DNA]</scope>
    <source>
        <strain evidence="1">Wonlab-2016</strain>
    </source>
</reference>
<sequence>MGSTCRSGGHKLQEIYCLNCDTIRGECGFFITQLARHFTFPWVREFEYGASIHRRPSETDLHQSRQAETNSHLSCQLNHIVFNIHHTAPCLAAASGRRQTRPGNRFDSSHTTQPMRYRGACGEMPISI</sequence>
<proteinExistence type="predicted"/>
<comment type="caution">
    <text evidence="1">The sequence shown here is derived from an EMBL/GenBank/DDBJ whole genome shotgun (WGS) entry which is preliminary data.</text>
</comment>
<accession>A0ABD0LCG0</accession>
<gene>
    <name evidence="1" type="ORF">BaRGS_00011605</name>
</gene>
<keyword evidence="2" id="KW-1185">Reference proteome</keyword>
<protein>
    <submittedName>
        <fullName evidence="1">Uncharacterized protein</fullName>
    </submittedName>
</protein>
<dbReference type="EMBL" id="JACVVK020000061">
    <property type="protein sequence ID" value="KAK7497075.1"/>
    <property type="molecule type" value="Genomic_DNA"/>
</dbReference>